<dbReference type="PANTHER" id="PTHR21087">
    <property type="entry name" value="SHIKIMATE KINASE"/>
    <property type="match status" value="1"/>
</dbReference>
<comment type="similarity">
    <text evidence="2 11">Belongs to the shikimate kinase family.</text>
</comment>
<comment type="subunit">
    <text evidence="11">Monomer.</text>
</comment>
<dbReference type="SUPFAM" id="SSF52540">
    <property type="entry name" value="P-loop containing nucleoside triphosphate hydrolases"/>
    <property type="match status" value="1"/>
</dbReference>
<keyword evidence="9 11" id="KW-0057">Aromatic amino acid biosynthesis</keyword>
<dbReference type="GO" id="GO:0004765">
    <property type="term" value="F:shikimate kinase activity"/>
    <property type="evidence" value="ECO:0007669"/>
    <property type="project" value="UniProtKB-EC"/>
</dbReference>
<evidence type="ECO:0000313" key="12">
    <source>
        <dbReference type="EMBL" id="MFC3041327.1"/>
    </source>
</evidence>
<feature type="binding site" evidence="11">
    <location>
        <position position="40"/>
    </location>
    <ligand>
        <name>substrate</name>
    </ligand>
</feature>
<keyword evidence="8 11" id="KW-0067">ATP-binding</keyword>
<feature type="binding site" evidence="11">
    <location>
        <begin position="18"/>
        <end position="23"/>
    </location>
    <ligand>
        <name>ATP</name>
        <dbReference type="ChEBI" id="CHEBI:30616"/>
    </ligand>
</feature>
<gene>
    <name evidence="11" type="primary">aroK</name>
    <name evidence="12" type="ORF">ACFOGI_13850</name>
</gene>
<keyword evidence="6 11" id="KW-0547">Nucleotide-binding</keyword>
<dbReference type="PROSITE" id="PS01128">
    <property type="entry name" value="SHIKIMATE_KINASE"/>
    <property type="match status" value="1"/>
</dbReference>
<dbReference type="RefSeq" id="WP_390273746.1">
    <property type="nucleotide sequence ID" value="NZ_JBHRSA010000049.1"/>
</dbReference>
<evidence type="ECO:0000256" key="2">
    <source>
        <dbReference type="ARBA" id="ARBA00006997"/>
    </source>
</evidence>
<keyword evidence="11" id="KW-0963">Cytoplasm</keyword>
<name>A0ABV7CYD1_9BACI</name>
<evidence type="ECO:0000256" key="4">
    <source>
        <dbReference type="ARBA" id="ARBA00022605"/>
    </source>
</evidence>
<keyword evidence="11" id="KW-0479">Metal-binding</keyword>
<keyword evidence="7 11" id="KW-0418">Kinase</keyword>
<evidence type="ECO:0000256" key="8">
    <source>
        <dbReference type="ARBA" id="ARBA00022840"/>
    </source>
</evidence>
<keyword evidence="13" id="KW-1185">Reference proteome</keyword>
<dbReference type="Pfam" id="PF01202">
    <property type="entry name" value="SKI"/>
    <property type="match status" value="1"/>
</dbReference>
<evidence type="ECO:0000256" key="10">
    <source>
        <dbReference type="ARBA" id="ARBA00048567"/>
    </source>
</evidence>
<comment type="caution">
    <text evidence="12">The sequence shown here is derived from an EMBL/GenBank/DDBJ whole genome shotgun (WGS) entry which is preliminary data.</text>
</comment>
<sequence length="177" mass="20341">MKKETITQKSIVLIGFMGAGKTTVGMELAKQYGRPFIDTDEEIEKAFGMPATEIFQTHGERAFRKKEKEVITAYARQPGNIISVGGGAFLQEELKEVCMSNSIVIFLEISWPYWQDRLSVLIDTRPVLQGKSIKEIQELFEQRQQVYRSHHLKVNTDNLTPEQTAQHIFTELQQQEH</sequence>
<feature type="binding site" evidence="11">
    <location>
        <position position="86"/>
    </location>
    <ligand>
        <name>substrate</name>
    </ligand>
</feature>
<evidence type="ECO:0000256" key="11">
    <source>
        <dbReference type="HAMAP-Rule" id="MF_00109"/>
    </source>
</evidence>
<dbReference type="HAMAP" id="MF_00109">
    <property type="entry name" value="Shikimate_kinase"/>
    <property type="match status" value="1"/>
</dbReference>
<evidence type="ECO:0000256" key="9">
    <source>
        <dbReference type="ARBA" id="ARBA00023141"/>
    </source>
</evidence>
<evidence type="ECO:0000256" key="6">
    <source>
        <dbReference type="ARBA" id="ARBA00022741"/>
    </source>
</evidence>
<comment type="subcellular location">
    <subcellularLocation>
        <location evidence="11">Cytoplasm</location>
    </subcellularLocation>
</comment>
<evidence type="ECO:0000256" key="3">
    <source>
        <dbReference type="ARBA" id="ARBA00012154"/>
    </source>
</evidence>
<feature type="binding site" evidence="11">
    <location>
        <position position="64"/>
    </location>
    <ligand>
        <name>substrate</name>
    </ligand>
</feature>
<dbReference type="PANTHER" id="PTHR21087:SF16">
    <property type="entry name" value="SHIKIMATE KINASE 1, CHLOROPLASTIC"/>
    <property type="match status" value="1"/>
</dbReference>
<dbReference type="InterPro" id="IPR031322">
    <property type="entry name" value="Shikimate/glucono_kinase"/>
</dbReference>
<comment type="catalytic activity">
    <reaction evidence="10 11">
        <text>shikimate + ATP = 3-phosphoshikimate + ADP + H(+)</text>
        <dbReference type="Rhea" id="RHEA:13121"/>
        <dbReference type="ChEBI" id="CHEBI:15378"/>
        <dbReference type="ChEBI" id="CHEBI:30616"/>
        <dbReference type="ChEBI" id="CHEBI:36208"/>
        <dbReference type="ChEBI" id="CHEBI:145989"/>
        <dbReference type="ChEBI" id="CHEBI:456216"/>
        <dbReference type="EC" id="2.7.1.71"/>
    </reaction>
</comment>
<feature type="binding site" evidence="11">
    <location>
        <position position="125"/>
    </location>
    <ligand>
        <name>ATP</name>
        <dbReference type="ChEBI" id="CHEBI:30616"/>
    </ligand>
</feature>
<dbReference type="PRINTS" id="PR01100">
    <property type="entry name" value="SHIKIMTKNASE"/>
</dbReference>
<keyword evidence="4 11" id="KW-0028">Amino-acid biosynthesis</keyword>
<evidence type="ECO:0000256" key="1">
    <source>
        <dbReference type="ARBA" id="ARBA00004842"/>
    </source>
</evidence>
<comment type="cofactor">
    <cofactor evidence="11">
        <name>Mg(2+)</name>
        <dbReference type="ChEBI" id="CHEBI:18420"/>
    </cofactor>
    <text evidence="11">Binds 1 Mg(2+) ion per subunit.</text>
</comment>
<dbReference type="InterPro" id="IPR000623">
    <property type="entry name" value="Shikimate_kinase/TSH1"/>
</dbReference>
<comment type="caution">
    <text evidence="11">Lacks conserved residue(s) required for the propagation of feature annotation.</text>
</comment>
<dbReference type="CDD" id="cd00464">
    <property type="entry name" value="SK"/>
    <property type="match status" value="1"/>
</dbReference>
<feature type="binding site" evidence="11">
    <location>
        <position position="143"/>
    </location>
    <ligand>
        <name>substrate</name>
    </ligand>
</feature>
<evidence type="ECO:0000256" key="7">
    <source>
        <dbReference type="ARBA" id="ARBA00022777"/>
    </source>
</evidence>
<dbReference type="InterPro" id="IPR027417">
    <property type="entry name" value="P-loop_NTPase"/>
</dbReference>
<keyword evidence="11" id="KW-0460">Magnesium</keyword>
<feature type="binding site" evidence="11">
    <location>
        <position position="22"/>
    </location>
    <ligand>
        <name>Mg(2+)</name>
        <dbReference type="ChEBI" id="CHEBI:18420"/>
    </ligand>
</feature>
<organism evidence="12 13">
    <name type="scientific">Virgibacillus xinjiangensis</name>
    <dbReference type="NCBI Taxonomy" id="393090"/>
    <lineage>
        <taxon>Bacteria</taxon>
        <taxon>Bacillati</taxon>
        <taxon>Bacillota</taxon>
        <taxon>Bacilli</taxon>
        <taxon>Bacillales</taxon>
        <taxon>Bacillaceae</taxon>
        <taxon>Virgibacillus</taxon>
    </lineage>
</organism>
<dbReference type="EC" id="2.7.1.71" evidence="3 11"/>
<dbReference type="InterPro" id="IPR023000">
    <property type="entry name" value="Shikimate_kinase_CS"/>
</dbReference>
<dbReference type="Gene3D" id="3.40.50.300">
    <property type="entry name" value="P-loop containing nucleotide triphosphate hydrolases"/>
    <property type="match status" value="1"/>
</dbReference>
<protein>
    <recommendedName>
        <fullName evidence="3 11">Shikimate kinase</fullName>
        <shortName evidence="11">SK</shortName>
        <ecNumber evidence="3 11">2.7.1.71</ecNumber>
    </recommendedName>
</protein>
<keyword evidence="5 11" id="KW-0808">Transferase</keyword>
<evidence type="ECO:0000256" key="5">
    <source>
        <dbReference type="ARBA" id="ARBA00022679"/>
    </source>
</evidence>
<accession>A0ABV7CYD1</accession>
<dbReference type="EMBL" id="JBHRSA010000049">
    <property type="protein sequence ID" value="MFC3041327.1"/>
    <property type="molecule type" value="Genomic_DNA"/>
</dbReference>
<proteinExistence type="inferred from homology"/>
<comment type="pathway">
    <text evidence="1 11">Metabolic intermediate biosynthesis; chorismate biosynthesis; chorismate from D-erythrose 4-phosphate and phosphoenolpyruvate: step 5/7.</text>
</comment>
<comment type="function">
    <text evidence="11">Catalyzes the specific phosphorylation of the 3-hydroxyl group of shikimic acid using ATP as a cosubstrate.</text>
</comment>
<dbReference type="Proteomes" id="UP001595279">
    <property type="component" value="Unassembled WGS sequence"/>
</dbReference>
<evidence type="ECO:0000313" key="13">
    <source>
        <dbReference type="Proteomes" id="UP001595279"/>
    </source>
</evidence>
<reference evidence="13" key="1">
    <citation type="journal article" date="2019" name="Int. J. Syst. Evol. Microbiol.">
        <title>The Global Catalogue of Microorganisms (GCM) 10K type strain sequencing project: providing services to taxonomists for standard genome sequencing and annotation.</title>
        <authorList>
            <consortium name="The Broad Institute Genomics Platform"/>
            <consortium name="The Broad Institute Genome Sequencing Center for Infectious Disease"/>
            <person name="Wu L."/>
            <person name="Ma J."/>
        </authorList>
    </citation>
    <scope>NUCLEOTIDE SEQUENCE [LARGE SCALE GENOMIC DNA]</scope>
    <source>
        <strain evidence="13">KCTC 13128</strain>
    </source>
</reference>